<keyword evidence="4" id="KW-1185">Reference proteome</keyword>
<evidence type="ECO:0000313" key="4">
    <source>
        <dbReference type="Proteomes" id="UP000691718"/>
    </source>
</evidence>
<gene>
    <name evidence="3" type="ORF">PAPOLLO_LOCUS17079</name>
</gene>
<feature type="coiled-coil region" evidence="1">
    <location>
        <begin position="53"/>
        <end position="80"/>
    </location>
</feature>
<evidence type="ECO:0000313" key="3">
    <source>
        <dbReference type="EMBL" id="CAG5019523.1"/>
    </source>
</evidence>
<protein>
    <submittedName>
        <fullName evidence="3">(apollo) hypothetical protein</fullName>
    </submittedName>
</protein>
<name>A0A8S3XGX5_PARAO</name>
<feature type="region of interest" description="Disordered" evidence="2">
    <location>
        <begin position="16"/>
        <end position="36"/>
    </location>
</feature>
<accession>A0A8S3XGX5</accession>
<keyword evidence="1" id="KW-0175">Coiled coil</keyword>
<reference evidence="3" key="1">
    <citation type="submission" date="2021-04" db="EMBL/GenBank/DDBJ databases">
        <authorList>
            <person name="Tunstrom K."/>
        </authorList>
    </citation>
    <scope>NUCLEOTIDE SEQUENCE</scope>
</reference>
<dbReference type="AlphaFoldDB" id="A0A8S3XGX5"/>
<dbReference type="Proteomes" id="UP000691718">
    <property type="component" value="Unassembled WGS sequence"/>
</dbReference>
<evidence type="ECO:0000256" key="2">
    <source>
        <dbReference type="SAM" id="MobiDB-lite"/>
    </source>
</evidence>
<dbReference type="EMBL" id="CAJQZP010001131">
    <property type="protein sequence ID" value="CAG5019523.1"/>
    <property type="molecule type" value="Genomic_DNA"/>
</dbReference>
<organism evidence="3 4">
    <name type="scientific">Parnassius apollo</name>
    <name type="common">Apollo butterfly</name>
    <name type="synonym">Papilio apollo</name>
    <dbReference type="NCBI Taxonomy" id="110799"/>
    <lineage>
        <taxon>Eukaryota</taxon>
        <taxon>Metazoa</taxon>
        <taxon>Ecdysozoa</taxon>
        <taxon>Arthropoda</taxon>
        <taxon>Hexapoda</taxon>
        <taxon>Insecta</taxon>
        <taxon>Pterygota</taxon>
        <taxon>Neoptera</taxon>
        <taxon>Endopterygota</taxon>
        <taxon>Lepidoptera</taxon>
        <taxon>Glossata</taxon>
        <taxon>Ditrysia</taxon>
        <taxon>Papilionoidea</taxon>
        <taxon>Papilionidae</taxon>
        <taxon>Parnassiinae</taxon>
        <taxon>Parnassini</taxon>
        <taxon>Parnassius</taxon>
        <taxon>Parnassius</taxon>
    </lineage>
</organism>
<comment type="caution">
    <text evidence="3">The sequence shown here is derived from an EMBL/GenBank/DDBJ whole genome shotgun (WGS) entry which is preliminary data.</text>
</comment>
<sequence>MQDYLLRKLIEDQKMDEKEKGEQMAYLETKGHETDRLRTESDVWIENEMLNDKEKEEFGKQEIHEQIKELEKRIRDKKLSRTLFFQFSLFRHIGTLNKKYIYEQYRLIGKDGMDSIEMLMQM</sequence>
<evidence type="ECO:0000256" key="1">
    <source>
        <dbReference type="SAM" id="Coils"/>
    </source>
</evidence>
<proteinExistence type="predicted"/>